<dbReference type="InterPro" id="IPR013974">
    <property type="entry name" value="SAF"/>
</dbReference>
<dbReference type="SUPFAM" id="SSF51569">
    <property type="entry name" value="Aldolase"/>
    <property type="match status" value="1"/>
</dbReference>
<proteinExistence type="predicted"/>
<dbReference type="RefSeq" id="WP_330089175.1">
    <property type="nucleotide sequence ID" value="NZ_JAUGZK010000017.1"/>
</dbReference>
<dbReference type="InterPro" id="IPR036732">
    <property type="entry name" value="AFP_Neu5c_C_sf"/>
</dbReference>
<dbReference type="Pfam" id="PF08666">
    <property type="entry name" value="SAF"/>
    <property type="match status" value="1"/>
</dbReference>
<accession>A0ABU7JJF7</accession>
<evidence type="ECO:0000259" key="1">
    <source>
        <dbReference type="PROSITE" id="PS50844"/>
    </source>
</evidence>
<dbReference type="Gene3D" id="3.20.20.70">
    <property type="entry name" value="Aldolase class I"/>
    <property type="match status" value="1"/>
</dbReference>
<dbReference type="InterPro" id="IPR057736">
    <property type="entry name" value="SAF_PseI/NeuA/NeuB"/>
</dbReference>
<dbReference type="CDD" id="cd11615">
    <property type="entry name" value="SAF_NeuB_like"/>
    <property type="match status" value="1"/>
</dbReference>
<evidence type="ECO:0000313" key="2">
    <source>
        <dbReference type="EMBL" id="MEE2025815.1"/>
    </source>
</evidence>
<sequence length="349" mass="38400">MMKRMSINGREISTDHPPYVIAELSANHNGSLERAKQLILAAQQAGADAVKLQSYRADTITLNARTEDFMIRGGLWDGQNLYELYQQAQLPWEWHQPLFDYARQLGITIFSSPFDSTAVDLLEQLNAPAYKVASFEAVDLPLIRYIAATGKPMIISTGMATEAEIEEAITAAREGGCQQLAILHCISGYPAPASDYNLRTMADMQQRFKVQVGLSDHTIDNVTAITSVAMGATIIEKHFTLDRAGGGADDSFSLEPADLAALCRDVKTSWQALGQVSYARQSSEQGNAKFRRSLYFVEDLAAGTVLAPQHIRSVRPGFGLAPKYLEQLLGKTLRKAAVKNTPTSWEHFT</sequence>
<evidence type="ECO:0000313" key="3">
    <source>
        <dbReference type="Proteomes" id="UP001339167"/>
    </source>
</evidence>
<gene>
    <name evidence="2" type="primary">pseI</name>
    <name evidence="2" type="ORF">QWF21_16370</name>
</gene>
<keyword evidence="2" id="KW-0808">Transferase</keyword>
<dbReference type="PANTHER" id="PTHR42966">
    <property type="entry name" value="N-ACETYLNEURAMINATE SYNTHASE"/>
    <property type="match status" value="1"/>
</dbReference>
<dbReference type="InterPro" id="IPR013132">
    <property type="entry name" value="PseI/NeuA/B-like_N"/>
</dbReference>
<dbReference type="EMBL" id="JAUGZK010000017">
    <property type="protein sequence ID" value="MEE2025815.1"/>
    <property type="molecule type" value="Genomic_DNA"/>
</dbReference>
<dbReference type="InterPro" id="IPR006190">
    <property type="entry name" value="SAF_AFP_Neu5Ac"/>
</dbReference>
<dbReference type="Proteomes" id="UP001339167">
    <property type="component" value="Unassembled WGS sequence"/>
</dbReference>
<dbReference type="PROSITE" id="PS50844">
    <property type="entry name" value="AFP_LIKE"/>
    <property type="match status" value="1"/>
</dbReference>
<dbReference type="InterPro" id="IPR051690">
    <property type="entry name" value="PseI-like"/>
</dbReference>
<dbReference type="InterPro" id="IPR013785">
    <property type="entry name" value="Aldolase_TIM"/>
</dbReference>
<protein>
    <submittedName>
        <fullName evidence="2">Pseudaminic acid synthase</fullName>
        <ecNumber evidence="2">2.5.1.97</ecNumber>
    </submittedName>
</protein>
<name>A0ABU7JJF7_9GAMM</name>
<dbReference type="SMART" id="SM00858">
    <property type="entry name" value="SAF"/>
    <property type="match status" value="1"/>
</dbReference>
<dbReference type="NCBIfam" id="TIGR03586">
    <property type="entry name" value="PseI"/>
    <property type="match status" value="1"/>
</dbReference>
<dbReference type="GO" id="GO:0016740">
    <property type="term" value="F:transferase activity"/>
    <property type="evidence" value="ECO:0007669"/>
    <property type="project" value="UniProtKB-KW"/>
</dbReference>
<keyword evidence="3" id="KW-1185">Reference proteome</keyword>
<dbReference type="Pfam" id="PF03102">
    <property type="entry name" value="NeuB"/>
    <property type="match status" value="1"/>
</dbReference>
<comment type="caution">
    <text evidence="2">The sequence shown here is derived from an EMBL/GenBank/DDBJ whole genome shotgun (WGS) entry which is preliminary data.</text>
</comment>
<feature type="domain" description="AFP-like" evidence="1">
    <location>
        <begin position="293"/>
        <end position="349"/>
    </location>
</feature>
<dbReference type="PANTHER" id="PTHR42966:SF2">
    <property type="entry name" value="PSEUDAMINIC ACID SYNTHASE"/>
    <property type="match status" value="1"/>
</dbReference>
<dbReference type="Gene3D" id="3.90.1210.10">
    <property type="entry name" value="Antifreeze-like/N-acetylneuraminic acid synthase C-terminal domain"/>
    <property type="match status" value="1"/>
</dbReference>
<organism evidence="2 3">
    <name type="scientific">Alkalimonas mucilaginosa</name>
    <dbReference type="NCBI Taxonomy" id="3057676"/>
    <lineage>
        <taxon>Bacteria</taxon>
        <taxon>Pseudomonadati</taxon>
        <taxon>Pseudomonadota</taxon>
        <taxon>Gammaproteobacteria</taxon>
        <taxon>Alkalimonas</taxon>
    </lineage>
</organism>
<dbReference type="InterPro" id="IPR020030">
    <property type="entry name" value="Pseudaminic_synth_PseI"/>
</dbReference>
<reference evidence="2 3" key="1">
    <citation type="submission" date="2023-06" db="EMBL/GenBank/DDBJ databases">
        <title>Alkalimonas sp., MEB004 an alkaliphilic bacterium isolated from Lonar Lake, India.</title>
        <authorList>
            <person name="Joshi A."/>
            <person name="Thite S."/>
        </authorList>
    </citation>
    <scope>NUCLEOTIDE SEQUENCE [LARGE SCALE GENOMIC DNA]</scope>
    <source>
        <strain evidence="2 3">MEB004</strain>
    </source>
</reference>
<dbReference type="SUPFAM" id="SSF51269">
    <property type="entry name" value="AFP III-like domain"/>
    <property type="match status" value="1"/>
</dbReference>
<dbReference type="EC" id="2.5.1.97" evidence="2"/>